<keyword evidence="6 7" id="KW-0472">Membrane</keyword>
<evidence type="ECO:0000256" key="1">
    <source>
        <dbReference type="ARBA" id="ARBA00004651"/>
    </source>
</evidence>
<evidence type="ECO:0000256" key="2">
    <source>
        <dbReference type="ARBA" id="ARBA00022448"/>
    </source>
</evidence>
<evidence type="ECO:0000256" key="7">
    <source>
        <dbReference type="SAM" id="Phobius"/>
    </source>
</evidence>
<evidence type="ECO:0000313" key="9">
    <source>
        <dbReference type="EMBL" id="SVA46378.1"/>
    </source>
</evidence>
<feature type="transmembrane region" description="Helical" evidence="7">
    <location>
        <begin position="253"/>
        <end position="274"/>
    </location>
</feature>
<keyword evidence="4 7" id="KW-0812">Transmembrane</keyword>
<dbReference type="PROSITE" id="PS50928">
    <property type="entry name" value="ABC_TM1"/>
    <property type="match status" value="1"/>
</dbReference>
<dbReference type="GO" id="GO:0005886">
    <property type="term" value="C:plasma membrane"/>
    <property type="evidence" value="ECO:0007669"/>
    <property type="project" value="UniProtKB-SubCell"/>
</dbReference>
<proteinExistence type="predicted"/>
<evidence type="ECO:0000256" key="6">
    <source>
        <dbReference type="ARBA" id="ARBA00023136"/>
    </source>
</evidence>
<dbReference type="PANTHER" id="PTHR30043">
    <property type="entry name" value="PHOSPHONATES TRANSPORT SYSTEM PERMEASE PROTEIN"/>
    <property type="match status" value="1"/>
</dbReference>
<evidence type="ECO:0000259" key="8">
    <source>
        <dbReference type="PROSITE" id="PS50928"/>
    </source>
</evidence>
<evidence type="ECO:0000256" key="5">
    <source>
        <dbReference type="ARBA" id="ARBA00022989"/>
    </source>
</evidence>
<organism evidence="9">
    <name type="scientific">marine metagenome</name>
    <dbReference type="NCBI Taxonomy" id="408172"/>
    <lineage>
        <taxon>unclassified sequences</taxon>
        <taxon>metagenomes</taxon>
        <taxon>ecological metagenomes</taxon>
    </lineage>
</organism>
<keyword evidence="3" id="KW-1003">Cell membrane</keyword>
<name>A0A381W334_9ZZZZ</name>
<dbReference type="CDD" id="cd06261">
    <property type="entry name" value="TM_PBP2"/>
    <property type="match status" value="1"/>
</dbReference>
<dbReference type="Gene3D" id="1.10.3720.10">
    <property type="entry name" value="MetI-like"/>
    <property type="match status" value="1"/>
</dbReference>
<dbReference type="GO" id="GO:0015416">
    <property type="term" value="F:ABC-type phosphonate transporter activity"/>
    <property type="evidence" value="ECO:0007669"/>
    <property type="project" value="InterPro"/>
</dbReference>
<feature type="transmembrane region" description="Helical" evidence="7">
    <location>
        <begin position="28"/>
        <end position="48"/>
    </location>
</feature>
<dbReference type="InterPro" id="IPR000515">
    <property type="entry name" value="MetI-like"/>
</dbReference>
<dbReference type="InterPro" id="IPR035906">
    <property type="entry name" value="MetI-like_sf"/>
</dbReference>
<feature type="transmembrane region" description="Helical" evidence="7">
    <location>
        <begin position="140"/>
        <end position="164"/>
    </location>
</feature>
<dbReference type="AlphaFoldDB" id="A0A381W334"/>
<keyword evidence="2" id="KW-0813">Transport</keyword>
<dbReference type="Pfam" id="PF00528">
    <property type="entry name" value="BPD_transp_1"/>
    <property type="match status" value="1"/>
</dbReference>
<feature type="transmembrane region" description="Helical" evidence="7">
    <location>
        <begin position="221"/>
        <end position="241"/>
    </location>
</feature>
<keyword evidence="5 7" id="KW-1133">Transmembrane helix</keyword>
<feature type="domain" description="ABC transmembrane type-1" evidence="8">
    <location>
        <begin position="87"/>
        <end position="274"/>
    </location>
</feature>
<evidence type="ECO:0000256" key="4">
    <source>
        <dbReference type="ARBA" id="ARBA00022692"/>
    </source>
</evidence>
<dbReference type="EMBL" id="UINC01010425">
    <property type="protein sequence ID" value="SVA46378.1"/>
    <property type="molecule type" value="Genomic_DNA"/>
</dbReference>
<gene>
    <name evidence="9" type="ORF">METZ01_LOCUS99232</name>
</gene>
<comment type="subcellular location">
    <subcellularLocation>
        <location evidence="1">Cell membrane</location>
        <topology evidence="1">Multi-pass membrane protein</topology>
    </subcellularLocation>
</comment>
<dbReference type="PANTHER" id="PTHR30043:SF1">
    <property type="entry name" value="ABC TRANSPORT SYSTEM PERMEASE PROTEIN P69"/>
    <property type="match status" value="1"/>
</dbReference>
<reference evidence="9" key="1">
    <citation type="submission" date="2018-05" db="EMBL/GenBank/DDBJ databases">
        <authorList>
            <person name="Lanie J.A."/>
            <person name="Ng W.-L."/>
            <person name="Kazmierczak K.M."/>
            <person name="Andrzejewski T.M."/>
            <person name="Davidsen T.M."/>
            <person name="Wayne K.J."/>
            <person name="Tettelin H."/>
            <person name="Glass J.I."/>
            <person name="Rusch D."/>
            <person name="Podicherti R."/>
            <person name="Tsui H.-C.T."/>
            <person name="Winkler M.E."/>
        </authorList>
    </citation>
    <scope>NUCLEOTIDE SEQUENCE</scope>
</reference>
<dbReference type="SUPFAM" id="SSF161098">
    <property type="entry name" value="MetI-like"/>
    <property type="match status" value="1"/>
</dbReference>
<protein>
    <recommendedName>
        <fullName evidence="8">ABC transmembrane type-1 domain-containing protein</fullName>
    </recommendedName>
</protein>
<evidence type="ECO:0000256" key="3">
    <source>
        <dbReference type="ARBA" id="ARBA00022475"/>
    </source>
</evidence>
<sequence length="282" mass="32113">MINKSLTSTKMTGQVTKNWSRIKYPDSYIRYLIWLATLLILTFSIEYLDIPLERLMGMFERMGYTLSNRYYPPDIGYIMDLDYMEYVVETIQMAYLGTLFGILMTLPLGWFGSYNLTPSRRFIFPIARLITIGFRAVHEMIWAIIFVSILGFGMLPGVIALTFFCTGFASKLLAEEIEVIDMGQVEAIRSTGANLFQVMVYGVFPQIRVAFTGIAIYTWDVAFRAATVVGFFGAGGMGWYLKRNVLQVETERVSAILFSIIILVLISEIISAIARNRVMKMK</sequence>
<dbReference type="InterPro" id="IPR005769">
    <property type="entry name" value="PhnE/PtxC"/>
</dbReference>
<feature type="transmembrane region" description="Helical" evidence="7">
    <location>
        <begin position="93"/>
        <end position="112"/>
    </location>
</feature>
<dbReference type="NCBIfam" id="TIGR01097">
    <property type="entry name" value="PhnE"/>
    <property type="match status" value="1"/>
</dbReference>
<accession>A0A381W334</accession>